<dbReference type="Pfam" id="PF00454">
    <property type="entry name" value="PI3_PI4_kinase"/>
    <property type="match status" value="1"/>
</dbReference>
<dbReference type="GO" id="GO:0005634">
    <property type="term" value="C:nucleus"/>
    <property type="evidence" value="ECO:0007669"/>
    <property type="project" value="TreeGrafter"/>
</dbReference>
<organism evidence="3">
    <name type="scientific">Cryptococcus depauperatus</name>
    <dbReference type="NCBI Taxonomy" id="5208"/>
    <lineage>
        <taxon>Eukaryota</taxon>
        <taxon>Fungi</taxon>
        <taxon>Dikarya</taxon>
        <taxon>Basidiomycota</taxon>
        <taxon>Agaricomycotina</taxon>
        <taxon>Tremellomycetes</taxon>
        <taxon>Tremellales</taxon>
        <taxon>Cryptococcaceae</taxon>
        <taxon>Cryptococcus</taxon>
    </lineage>
</organism>
<dbReference type="PANTHER" id="PTHR11139">
    <property type="entry name" value="ATAXIA TELANGIECTASIA MUTATED ATM -RELATED"/>
    <property type="match status" value="1"/>
</dbReference>
<keyword evidence="3" id="KW-0808">Transferase</keyword>
<proteinExistence type="predicted"/>
<dbReference type="AlphaFoldDB" id="D2JWU7"/>
<dbReference type="PANTHER" id="PTHR11139:SF1">
    <property type="entry name" value="TRANSFORMATION_TRANSCRIPTION DOMAIN-ASSOCIATED PROTEIN"/>
    <property type="match status" value="1"/>
</dbReference>
<sequence>MSLSHREASHARLILLRIAKSFPQALFFPLRVSREDFVGVKKQQQLQQRIAAVRRVEGVKTSISTAGSNLADGSGQMGENKEVKEETLVTNGNVSQSTAQTATGTPMPPLSLNQTSSQTPRQPWDHVEEIMNMLKTAFPLLALTMEKMVDQISLRAKPASDEDIYRFFSALLADAMQQWGGRTGLPNDDGELNSQTKENLAKFATNLSGELKVMIEKDFMVEMPKLREYIRRLQKWRDLYEKNLDDRSKAMPLDQGGCSLTEFHHTKFDDVEIPGQYVQCAVEEERDPSSKLTDSSPNGHASGSATTITSKKMAREDTALTYYDRIKELHDPTISRLRAELMEEVRVKMVPETVITNYMMRTMKGSENLWLMRKQFATQTAATMFLTYVCCLSNRTPSRFYISRKTGLMYMSEILPAFAMGKPLIASSEAVPFRLTPNMQHFVTRAGVEGLISATCTAMARCLTVPDFDLSGTLCLFIRDEANNPLLSHVYENVDHFVRRVSTMGFLGENRDKMSETYMPWY</sequence>
<feature type="region of interest" description="Disordered" evidence="1">
    <location>
        <begin position="90"/>
        <end position="120"/>
    </location>
</feature>
<evidence type="ECO:0000256" key="1">
    <source>
        <dbReference type="SAM" id="MobiDB-lite"/>
    </source>
</evidence>
<dbReference type="GO" id="GO:0035267">
    <property type="term" value="C:NuA4 histone acetyltransferase complex"/>
    <property type="evidence" value="ECO:0007669"/>
    <property type="project" value="TreeGrafter"/>
</dbReference>
<dbReference type="VEuPathDB" id="FungiDB:L203_01864"/>
<dbReference type="InterPro" id="IPR036940">
    <property type="entry name" value="PI3/4_kinase_cat_sf"/>
</dbReference>
<dbReference type="GO" id="GO:0000124">
    <property type="term" value="C:SAGA complex"/>
    <property type="evidence" value="ECO:0007669"/>
    <property type="project" value="TreeGrafter"/>
</dbReference>
<dbReference type="GO" id="GO:0006355">
    <property type="term" value="P:regulation of DNA-templated transcription"/>
    <property type="evidence" value="ECO:0007669"/>
    <property type="project" value="TreeGrafter"/>
</dbReference>
<dbReference type="GO" id="GO:0016740">
    <property type="term" value="F:transferase activity"/>
    <property type="evidence" value="ECO:0007669"/>
    <property type="project" value="UniProtKB-KW"/>
</dbReference>
<feature type="compositionally biased region" description="Polar residues" evidence="1">
    <location>
        <begin position="290"/>
        <end position="307"/>
    </location>
</feature>
<feature type="domain" description="PI3K/PI4K catalytic" evidence="2">
    <location>
        <begin position="305"/>
        <end position="465"/>
    </location>
</feature>
<protein>
    <submittedName>
        <fullName evidence="3">Putative histone acetyltransferase protein</fullName>
    </submittedName>
</protein>
<name>D2JWU7_9TREE</name>
<dbReference type="CDD" id="cd05163">
    <property type="entry name" value="PIKK_TRRAP"/>
    <property type="match status" value="1"/>
</dbReference>
<evidence type="ECO:0000313" key="3">
    <source>
        <dbReference type="EMBL" id="ACZ80650.1"/>
    </source>
</evidence>
<dbReference type="Gene3D" id="1.10.1070.11">
    <property type="entry name" value="Phosphatidylinositol 3-/4-kinase, catalytic domain"/>
    <property type="match status" value="1"/>
</dbReference>
<accession>D2JWU7</accession>
<feature type="region of interest" description="Disordered" evidence="1">
    <location>
        <begin position="283"/>
        <end position="307"/>
    </location>
</feature>
<dbReference type="InterPro" id="IPR011009">
    <property type="entry name" value="Kinase-like_dom_sf"/>
</dbReference>
<feature type="compositionally biased region" description="Polar residues" evidence="1">
    <location>
        <begin position="111"/>
        <end position="120"/>
    </location>
</feature>
<dbReference type="InterPro" id="IPR000403">
    <property type="entry name" value="PI3/4_kinase_cat_dom"/>
</dbReference>
<dbReference type="VEuPathDB" id="FungiDB:L204_03768"/>
<dbReference type="InterPro" id="IPR050517">
    <property type="entry name" value="DDR_Repair_Kinase"/>
</dbReference>
<dbReference type="GO" id="GO:0006281">
    <property type="term" value="P:DNA repair"/>
    <property type="evidence" value="ECO:0007669"/>
    <property type="project" value="TreeGrafter"/>
</dbReference>
<dbReference type="SUPFAM" id="SSF56112">
    <property type="entry name" value="Protein kinase-like (PK-like)"/>
    <property type="match status" value="1"/>
</dbReference>
<dbReference type="EMBL" id="GU131348">
    <property type="protein sequence ID" value="ACZ80650.1"/>
    <property type="molecule type" value="Genomic_DNA"/>
</dbReference>
<feature type="compositionally biased region" description="Polar residues" evidence="1">
    <location>
        <begin position="90"/>
        <end position="104"/>
    </location>
</feature>
<reference evidence="3" key="1">
    <citation type="journal article" date="2010" name="PLoS ONE">
        <title>Morphological and genomic characterization of Filobasidiella depauperata: a homothallic sibling species of the pathogenic cryptococcus species complex.</title>
        <authorList>
            <person name="Rodriguez-Carres M."/>
            <person name="Findley K."/>
            <person name="Sun S."/>
            <person name="Dietrich F.S."/>
            <person name="Heitman J."/>
        </authorList>
    </citation>
    <scope>NUCLEOTIDE SEQUENCE</scope>
    <source>
        <strain evidence="3">CBS7855</strain>
    </source>
</reference>
<evidence type="ECO:0000259" key="2">
    <source>
        <dbReference type="Pfam" id="PF00454"/>
    </source>
</evidence>